<accession>A0A504Z171</accession>
<evidence type="ECO:0000256" key="5">
    <source>
        <dbReference type="ARBA" id="ARBA00022840"/>
    </source>
</evidence>
<keyword evidence="16" id="KW-1185">Reference proteome</keyword>
<reference evidence="15 16" key="1">
    <citation type="submission" date="2019-04" db="EMBL/GenBank/DDBJ databases">
        <title>Annotation for the trematode Fasciola gigantica.</title>
        <authorList>
            <person name="Choi Y.-J."/>
        </authorList>
    </citation>
    <scope>NUCLEOTIDE SEQUENCE [LARGE SCALE GENOMIC DNA]</scope>
    <source>
        <strain evidence="15">Uganda_cow_1</strain>
    </source>
</reference>
<dbReference type="NCBIfam" id="TIGR00395">
    <property type="entry name" value="leuS_arch"/>
    <property type="match status" value="1"/>
</dbReference>
<dbReference type="InterPro" id="IPR002300">
    <property type="entry name" value="aa-tRNA-synth_Ia"/>
</dbReference>
<keyword evidence="5 9" id="KW-0067">ATP-binding</keyword>
<dbReference type="SUPFAM" id="SSF50677">
    <property type="entry name" value="ValRS/IleRS/LeuRS editing domain"/>
    <property type="match status" value="1"/>
</dbReference>
<dbReference type="PANTHER" id="PTHR45794">
    <property type="entry name" value="LEUCYL-TRNA SYNTHETASE"/>
    <property type="match status" value="1"/>
</dbReference>
<dbReference type="InterPro" id="IPR009008">
    <property type="entry name" value="Val/Leu/Ile-tRNA-synth_edit"/>
</dbReference>
<evidence type="ECO:0000313" key="15">
    <source>
        <dbReference type="EMBL" id="TPP66579.1"/>
    </source>
</evidence>
<feature type="domain" description="Methionyl/Valyl/Leucyl/Isoleucyl-tRNA synthetase anticodon-binding" evidence="12">
    <location>
        <begin position="822"/>
        <end position="917"/>
    </location>
</feature>
<dbReference type="PROSITE" id="PS00178">
    <property type="entry name" value="AA_TRNA_LIGASE_I"/>
    <property type="match status" value="1"/>
</dbReference>
<dbReference type="InterPro" id="IPR055416">
    <property type="entry name" value="RBD_LARS1"/>
</dbReference>
<dbReference type="Gene3D" id="3.40.50.620">
    <property type="entry name" value="HUPs"/>
    <property type="match status" value="1"/>
</dbReference>
<evidence type="ECO:0000259" key="12">
    <source>
        <dbReference type="Pfam" id="PF08264"/>
    </source>
</evidence>
<organism evidence="15 16">
    <name type="scientific">Fasciola gigantica</name>
    <name type="common">Giant liver fluke</name>
    <dbReference type="NCBI Taxonomy" id="46835"/>
    <lineage>
        <taxon>Eukaryota</taxon>
        <taxon>Metazoa</taxon>
        <taxon>Spiralia</taxon>
        <taxon>Lophotrochozoa</taxon>
        <taxon>Platyhelminthes</taxon>
        <taxon>Trematoda</taxon>
        <taxon>Digenea</taxon>
        <taxon>Plagiorchiida</taxon>
        <taxon>Echinostomata</taxon>
        <taxon>Echinostomatoidea</taxon>
        <taxon>Fasciolidae</taxon>
        <taxon>Fasciola</taxon>
    </lineage>
</organism>
<name>A0A504Z171_FASGI</name>
<sequence>MSRKGTAKLEELLKIEKEIQRFWEDEKTFESDSPVENNSEVEKFFVTFPYPYMNGRLHLGHTFSLSKCEFSVGYCLLKGKKALWPFGFHCTGTPIRASADKLKRECEVYGCPPVFPSETEIPEEPTEREVIKDPSKSKKSKAAAKTGTNKYQWQIMESLGIDRTEIAKFIDPNYWLDYFPDKAISDLRRLGVKVDWRRSFITTEVNAFYDSFVRWQFLQLKKRKKILYGKRFTIFSPKDNQPCMDHERSAGEGVVPQEYTLIKLKLLSDSPKQLSTINREKEPIFLAAATLRPETMYGQTNCWLHPDIDYVAVRSVRESCILICTERAALNMAYQGILDPSSWGKVDVVARLKGVDLFGLRVQAPLSLYADGVYTLPMLSIKSTKGTGVVTSVPSDAPDDFAALRDLKKKPAMREKYHITDAMVMPFEPIEIIETPGLGKLAAVTVVEQMKIQSQNDTDKLVEAKEKVYKAGFYDGIMLVGAHKDCKVKLVKNVVQQDLVKAGEAVIYYEPERTVISRSGDEAVVALCDQWFLYYGSQEWKEITRKALAQLSVSDEVRRSFEATLDWLQEHACSRTYGLGTHLPWDEKWLIESLSDSTIYMAYYTVAHILQQGCLRGDKPGPFGINPEHMTPEVWDFIFLGIGNPSEIIAQQHRSTLTTELLARLRREFLFWYPVDLRSSGKDLIPNHLTYFLYNHTAIWPDQPGLWPRSVLANGHLLLNSNKKYQTILHPNNHCVPLTLLSIHRHLGVVLHTCTLQGIRLALADAGDSLDDANMKEDMAEAGLLRLYGLLDWVSQTLDSLQNNSQAYRTGSYTLHADFIFENDINRTIQHADKFYSNHEFKEVLKTVFYELQTARDRYREVSQGSMHRDLLYRYINVQTVLLSPICSHVCEHIWRNLLGNNKSIFCSSWPELSRPVDDVLSLEGRYVDDVAHQFRLQLLARQSSKSFKTAKAGGSVQTTVSLAPSEATVWVVKSYPPWQAQILRILRENLSEDQKTLADNATIAQKMRPHLKSMGKMAKRAMPFVQLVRDRFDARGASALQAELEVDESAVLKKNLGYLIATLGLRAPDGLTIRYADESEDARVHETVCPLEPLILFHESSPSVLVNFINPDVGSGLFSVNGIPVCDGDKPIDLVNRLLRACHLSMPDSKKLHSLTLYRFADPKSDPFIVPPFPNTCLKPIESNSCFKVDPSTSTVMLDVAGSMISIGDRLVYRSEPGTPNGFTEAV</sequence>
<dbReference type="EMBL" id="SUNJ01001633">
    <property type="protein sequence ID" value="TPP66579.1"/>
    <property type="molecule type" value="Genomic_DNA"/>
</dbReference>
<feature type="region of interest" description="Disordered" evidence="10">
    <location>
        <begin position="122"/>
        <end position="143"/>
    </location>
</feature>
<dbReference type="Pfam" id="PF24810">
    <property type="entry name" value="RBD_LARS1"/>
    <property type="match status" value="1"/>
</dbReference>
<protein>
    <recommendedName>
        <fullName evidence="2">leucine--tRNA ligase</fullName>
        <ecNumber evidence="2">6.1.1.4</ecNumber>
    </recommendedName>
    <alternativeName>
        <fullName evidence="8">Leucyl-tRNA synthetase</fullName>
    </alternativeName>
</protein>
<evidence type="ECO:0000256" key="9">
    <source>
        <dbReference type="RuleBase" id="RU363035"/>
    </source>
</evidence>
<dbReference type="GO" id="GO:0005524">
    <property type="term" value="F:ATP binding"/>
    <property type="evidence" value="ECO:0007669"/>
    <property type="project" value="UniProtKB-KW"/>
</dbReference>
<dbReference type="GO" id="GO:0002161">
    <property type="term" value="F:aminoacyl-tRNA deacylase activity"/>
    <property type="evidence" value="ECO:0007669"/>
    <property type="project" value="InterPro"/>
</dbReference>
<evidence type="ECO:0000256" key="10">
    <source>
        <dbReference type="SAM" id="MobiDB-lite"/>
    </source>
</evidence>
<dbReference type="OrthoDB" id="10249672at2759"/>
<feature type="domain" description="Aminoacyl-tRNA synthetase class Ia" evidence="11">
    <location>
        <begin position="19"/>
        <end position="101"/>
    </location>
</feature>
<dbReference type="Pfam" id="PF08264">
    <property type="entry name" value="Anticodon_1"/>
    <property type="match status" value="1"/>
</dbReference>
<dbReference type="GO" id="GO:0004823">
    <property type="term" value="F:leucine-tRNA ligase activity"/>
    <property type="evidence" value="ECO:0007669"/>
    <property type="project" value="UniProtKB-EC"/>
</dbReference>
<dbReference type="InterPro" id="IPR013155">
    <property type="entry name" value="M/V/L/I-tRNA-synth_anticd-bd"/>
</dbReference>
<dbReference type="SUPFAM" id="SSF52374">
    <property type="entry name" value="Nucleotidylyl transferase"/>
    <property type="match status" value="1"/>
</dbReference>
<evidence type="ECO:0000256" key="1">
    <source>
        <dbReference type="ARBA" id="ARBA00005594"/>
    </source>
</evidence>
<gene>
    <name evidence="15" type="ORF">FGIG_04310</name>
</gene>
<dbReference type="InterPro" id="IPR054509">
    <property type="entry name" value="LARS1_ULD"/>
</dbReference>
<evidence type="ECO:0000256" key="3">
    <source>
        <dbReference type="ARBA" id="ARBA00022598"/>
    </source>
</evidence>
<dbReference type="Gene3D" id="1.10.730.10">
    <property type="entry name" value="Isoleucyl-tRNA Synthetase, Domain 1"/>
    <property type="match status" value="1"/>
</dbReference>
<dbReference type="GO" id="GO:0006429">
    <property type="term" value="P:leucyl-tRNA aminoacylation"/>
    <property type="evidence" value="ECO:0007669"/>
    <property type="project" value="InterPro"/>
</dbReference>
<dbReference type="FunFam" id="3.90.740.10:FF:000001">
    <property type="entry name" value="Leucine--tRNA ligase, cytoplasmic"/>
    <property type="match status" value="1"/>
</dbReference>
<evidence type="ECO:0000256" key="4">
    <source>
        <dbReference type="ARBA" id="ARBA00022741"/>
    </source>
</evidence>
<dbReference type="AlphaFoldDB" id="A0A504Z171"/>
<dbReference type="InterPro" id="IPR001412">
    <property type="entry name" value="aa-tRNA-synth_I_CS"/>
</dbReference>
<evidence type="ECO:0000256" key="8">
    <source>
        <dbReference type="ARBA" id="ARBA00030520"/>
    </source>
</evidence>
<keyword evidence="6 9" id="KW-0648">Protein biosynthesis</keyword>
<dbReference type="Gene3D" id="3.90.740.10">
    <property type="entry name" value="Valyl/Leucyl/Isoleucyl-tRNA synthetase, editing domain"/>
    <property type="match status" value="1"/>
</dbReference>
<evidence type="ECO:0000256" key="7">
    <source>
        <dbReference type="ARBA" id="ARBA00023146"/>
    </source>
</evidence>
<evidence type="ECO:0000259" key="11">
    <source>
        <dbReference type="Pfam" id="PF00133"/>
    </source>
</evidence>
<keyword evidence="3 9" id="KW-0436">Ligase</keyword>
<evidence type="ECO:0000259" key="13">
    <source>
        <dbReference type="Pfam" id="PF22947"/>
    </source>
</evidence>
<keyword evidence="4 9" id="KW-0547">Nucleotide-binding</keyword>
<comment type="caution">
    <text evidence="15">The sequence shown here is derived from an EMBL/GenBank/DDBJ whole genome shotgun (WGS) entry which is preliminary data.</text>
</comment>
<dbReference type="InterPro" id="IPR009080">
    <property type="entry name" value="tRNAsynth_Ia_anticodon-bd"/>
</dbReference>
<dbReference type="Proteomes" id="UP000316759">
    <property type="component" value="Unassembled WGS sequence"/>
</dbReference>
<dbReference type="Pfam" id="PF00133">
    <property type="entry name" value="tRNA-synt_1"/>
    <property type="match status" value="1"/>
</dbReference>
<dbReference type="STRING" id="46835.A0A504Z171"/>
<dbReference type="InterPro" id="IPR004493">
    <property type="entry name" value="Leu-tRNA-synth_Ia_arc/euk"/>
</dbReference>
<comment type="similarity">
    <text evidence="1 9">Belongs to the class-I aminoacyl-tRNA synthetase family.</text>
</comment>
<dbReference type="PANTHER" id="PTHR45794:SF1">
    <property type="entry name" value="LEUCINE--TRNA LIGASE, CYTOPLASMIC"/>
    <property type="match status" value="1"/>
</dbReference>
<feature type="domain" description="Leucine--tRNA ligase ubiquitin-like" evidence="13">
    <location>
        <begin position="1102"/>
        <end position="1216"/>
    </location>
</feature>
<keyword evidence="7 9" id="KW-0030">Aminoacyl-tRNA synthetase</keyword>
<evidence type="ECO:0000256" key="2">
    <source>
        <dbReference type="ARBA" id="ARBA00013164"/>
    </source>
</evidence>
<evidence type="ECO:0000313" key="16">
    <source>
        <dbReference type="Proteomes" id="UP000316759"/>
    </source>
</evidence>
<dbReference type="SUPFAM" id="SSF47323">
    <property type="entry name" value="Anticodon-binding domain of a subclass of class I aminoacyl-tRNA synthetases"/>
    <property type="match status" value="1"/>
</dbReference>
<evidence type="ECO:0000256" key="6">
    <source>
        <dbReference type="ARBA" id="ARBA00022917"/>
    </source>
</evidence>
<feature type="domain" description="Leucine--tRNA ligase RagD-binding" evidence="14">
    <location>
        <begin position="972"/>
        <end position="1046"/>
    </location>
</feature>
<dbReference type="InterPro" id="IPR014729">
    <property type="entry name" value="Rossmann-like_a/b/a_fold"/>
</dbReference>
<feature type="compositionally biased region" description="Basic and acidic residues" evidence="10">
    <location>
        <begin position="125"/>
        <end position="136"/>
    </location>
</feature>
<evidence type="ECO:0000259" key="14">
    <source>
        <dbReference type="Pfam" id="PF24810"/>
    </source>
</evidence>
<dbReference type="EC" id="6.1.1.4" evidence="2"/>
<proteinExistence type="inferred from homology"/>
<dbReference type="Pfam" id="PF22947">
    <property type="entry name" value="ULD_3"/>
    <property type="match status" value="1"/>
</dbReference>